<evidence type="ECO:0000313" key="2">
    <source>
        <dbReference type="EMBL" id="KAF3689663.1"/>
    </source>
</evidence>
<organism evidence="2 3">
    <name type="scientific">Channa argus</name>
    <name type="common">Northern snakehead</name>
    <name type="synonym">Ophicephalus argus</name>
    <dbReference type="NCBI Taxonomy" id="215402"/>
    <lineage>
        <taxon>Eukaryota</taxon>
        <taxon>Metazoa</taxon>
        <taxon>Chordata</taxon>
        <taxon>Craniata</taxon>
        <taxon>Vertebrata</taxon>
        <taxon>Euteleostomi</taxon>
        <taxon>Actinopterygii</taxon>
        <taxon>Neopterygii</taxon>
        <taxon>Teleostei</taxon>
        <taxon>Neoteleostei</taxon>
        <taxon>Acanthomorphata</taxon>
        <taxon>Anabantaria</taxon>
        <taxon>Anabantiformes</taxon>
        <taxon>Channoidei</taxon>
        <taxon>Channidae</taxon>
        <taxon>Channa</taxon>
    </lineage>
</organism>
<dbReference type="EMBL" id="CM015716">
    <property type="protein sequence ID" value="KAF3689663.1"/>
    <property type="molecule type" value="Genomic_DNA"/>
</dbReference>
<proteinExistence type="predicted"/>
<protein>
    <submittedName>
        <fullName evidence="2">Uncharacterized protein</fullName>
    </submittedName>
</protein>
<sequence length="74" mass="8657">MVEKVMATLSFGCHKHQLKINSQVYQGHVRVVVHKLKFKRSWVMQQVNDPKHQSRFTTMPQSEPKPQPNTDTVE</sequence>
<accession>A0A6G1PHI8</accession>
<name>A0A6G1PHI8_CHAAH</name>
<gene>
    <name evidence="2" type="ORF">EXN66_Car005335</name>
</gene>
<reference evidence="2 3" key="1">
    <citation type="submission" date="2019-02" db="EMBL/GenBank/DDBJ databases">
        <title>Opniocepnalus argus genome.</title>
        <authorList>
            <person name="Zhou C."/>
            <person name="Xiao S."/>
        </authorList>
    </citation>
    <scope>NUCLEOTIDE SEQUENCE [LARGE SCALE GENOMIC DNA]</scope>
    <source>
        <strain evidence="2">OARG1902GOOAL</strain>
        <tissue evidence="2">Muscle</tissue>
    </source>
</reference>
<dbReference type="AlphaFoldDB" id="A0A6G1PHI8"/>
<evidence type="ECO:0000313" key="3">
    <source>
        <dbReference type="Proteomes" id="UP000503349"/>
    </source>
</evidence>
<feature type="region of interest" description="Disordered" evidence="1">
    <location>
        <begin position="49"/>
        <end position="74"/>
    </location>
</feature>
<reference evidence="3" key="2">
    <citation type="submission" date="2019-02" db="EMBL/GenBank/DDBJ databases">
        <title>Opniocepnalus argus Var Kimnra genome.</title>
        <authorList>
            <person name="Zhou C."/>
            <person name="Xiao S."/>
        </authorList>
    </citation>
    <scope>NUCLEOTIDE SEQUENCE [LARGE SCALE GENOMIC DNA]</scope>
</reference>
<keyword evidence="3" id="KW-1185">Reference proteome</keyword>
<evidence type="ECO:0000256" key="1">
    <source>
        <dbReference type="SAM" id="MobiDB-lite"/>
    </source>
</evidence>
<dbReference type="Proteomes" id="UP000503349">
    <property type="component" value="Chromosome 5"/>
</dbReference>